<accession>A0ABM1EBT4</accession>
<dbReference type="Pfam" id="PF13855">
    <property type="entry name" value="LRR_8"/>
    <property type="match status" value="3"/>
</dbReference>
<dbReference type="SUPFAM" id="SSF52047">
    <property type="entry name" value="RNI-like"/>
    <property type="match status" value="1"/>
</dbReference>
<dbReference type="InterPro" id="IPR008254">
    <property type="entry name" value="Flavodoxin/NO_synth"/>
</dbReference>
<dbReference type="PROSITE" id="PS50902">
    <property type="entry name" value="FLAVODOXIN_LIKE"/>
    <property type="match status" value="1"/>
</dbReference>
<dbReference type="RefSeq" id="XP_014669655.1">
    <property type="nucleotide sequence ID" value="XM_014814169.1"/>
</dbReference>
<dbReference type="InterPro" id="IPR050328">
    <property type="entry name" value="Dev_Immune_Receptor"/>
</dbReference>
<dbReference type="PRINTS" id="PR00369">
    <property type="entry name" value="FLAVODOXIN"/>
</dbReference>
<dbReference type="InterPro" id="IPR001611">
    <property type="entry name" value="Leu-rich_rpt"/>
</dbReference>
<dbReference type="PANTHER" id="PTHR24373">
    <property type="entry name" value="SLIT RELATED LEUCINE-RICH REPEAT NEURONAL PROTEIN"/>
    <property type="match status" value="1"/>
</dbReference>
<dbReference type="Proteomes" id="UP000695022">
    <property type="component" value="Unplaced"/>
</dbReference>
<dbReference type="GeneID" id="106810730"/>
<dbReference type="InterPro" id="IPR032675">
    <property type="entry name" value="LRR_dom_sf"/>
</dbReference>
<keyword evidence="3" id="KW-0677">Repeat</keyword>
<dbReference type="PANTHER" id="PTHR24373:SF397">
    <property type="entry name" value="IG-LIKE DOMAIN-CONTAINING PROTEIN"/>
    <property type="match status" value="1"/>
</dbReference>
<evidence type="ECO:0000313" key="6">
    <source>
        <dbReference type="RefSeq" id="XP_014669655.1"/>
    </source>
</evidence>
<dbReference type="Gene3D" id="3.40.50.360">
    <property type="match status" value="1"/>
</dbReference>
<evidence type="ECO:0000313" key="5">
    <source>
        <dbReference type="Proteomes" id="UP000695022"/>
    </source>
</evidence>
<proteinExistence type="predicted"/>
<evidence type="ECO:0000256" key="3">
    <source>
        <dbReference type="ARBA" id="ARBA00022737"/>
    </source>
</evidence>
<keyword evidence="1" id="KW-0433">Leucine-rich repeat</keyword>
<evidence type="ECO:0000256" key="1">
    <source>
        <dbReference type="ARBA" id="ARBA00022614"/>
    </source>
</evidence>
<dbReference type="InterPro" id="IPR029039">
    <property type="entry name" value="Flavoprotein-like_sf"/>
</dbReference>
<dbReference type="SMART" id="SM00369">
    <property type="entry name" value="LRR_TYP"/>
    <property type="match status" value="13"/>
</dbReference>
<organism evidence="5 6">
    <name type="scientific">Priapulus caudatus</name>
    <name type="common">Priapulid worm</name>
    <dbReference type="NCBI Taxonomy" id="37621"/>
    <lineage>
        <taxon>Eukaryota</taxon>
        <taxon>Metazoa</taxon>
        <taxon>Ecdysozoa</taxon>
        <taxon>Scalidophora</taxon>
        <taxon>Priapulida</taxon>
        <taxon>Priapulimorpha</taxon>
        <taxon>Priapulimorphida</taxon>
        <taxon>Priapulidae</taxon>
        <taxon>Priapulus</taxon>
    </lineage>
</organism>
<dbReference type="Gene3D" id="3.80.10.10">
    <property type="entry name" value="Ribonuclease Inhibitor"/>
    <property type="match status" value="3"/>
</dbReference>
<dbReference type="InterPro" id="IPR003591">
    <property type="entry name" value="Leu-rich_rpt_typical-subtyp"/>
</dbReference>
<reference evidence="6" key="1">
    <citation type="submission" date="2025-08" db="UniProtKB">
        <authorList>
            <consortium name="RefSeq"/>
        </authorList>
    </citation>
    <scope>IDENTIFICATION</scope>
</reference>
<gene>
    <name evidence="6" type="primary">LOC106810730</name>
</gene>
<evidence type="ECO:0000256" key="2">
    <source>
        <dbReference type="ARBA" id="ARBA00022729"/>
    </source>
</evidence>
<dbReference type="SUPFAM" id="SSF52218">
    <property type="entry name" value="Flavoproteins"/>
    <property type="match status" value="1"/>
</dbReference>
<keyword evidence="5" id="KW-1185">Reference proteome</keyword>
<protein>
    <submittedName>
        <fullName evidence="6">Leucine-rich repeat-containing protein 15-like</fullName>
    </submittedName>
</protein>
<evidence type="ECO:0000259" key="4">
    <source>
        <dbReference type="PROSITE" id="PS50902"/>
    </source>
</evidence>
<dbReference type="InterPro" id="IPR001094">
    <property type="entry name" value="Flavdoxin-like"/>
</dbReference>
<sequence length="590" mass="62907">MRVNAANYEEGGSTICAFIVSTYADGAPPRDAQWFCKGRLSRLRYCVFGLGDSLYADDYNRVARDVDEWLHLLSAERLLAVGLGDAHVPASEHGGTTRDFAAATYSDCPPSVFPCSCSLGEGDYAACPYVRCVGNSDTSLADALLLIDRPVYSLVVDGFTSARFRDATFANVSAEQLFVENSTALSELTAAAFAGAGRVEDLWLRFNTALTTVDASALTQLRRFILYDAAVAALPPGSLPSDLRHLKVEHCRNFRVVAAGAASSLRALEAVTMRWNNVSIVDADAFTKDNAALRTIDLSENAVTAITAGTFANLPGLEMVILTNNAVTAVAAGAFDGSERLSRILLNGNQMSMVGAGVFSTLPALSALFLQTNAITTLQRGAFSANNIALETIVLSYNFVERVPAGVFDELPALALLMINHNELREIDPAAFSVANVALVTLYLHANKIRYVAEATFAPLPSLATLFLHQNFVADVAPGAFSQANARLADVSLSFNRLTRVEAATFADLPALRSLKLGNNLIEGVAAGAFSAAKDSLVELELNMNRLEELEVGVVSMVATLRRLHLQDNKLTTLAAEAVPAGISINLKGG</sequence>
<name>A0ABM1EBT4_PRICU</name>
<keyword evidence="2" id="KW-0732">Signal</keyword>
<feature type="domain" description="Flavodoxin-like" evidence="4">
    <location>
        <begin position="1"/>
        <end position="105"/>
    </location>
</feature>
<dbReference type="Pfam" id="PF00258">
    <property type="entry name" value="Flavodoxin_1"/>
    <property type="match status" value="1"/>
</dbReference>
<dbReference type="SUPFAM" id="SSF52058">
    <property type="entry name" value="L domain-like"/>
    <property type="match status" value="1"/>
</dbReference>